<protein>
    <submittedName>
        <fullName evidence="1">Uncharacterized protein</fullName>
    </submittedName>
</protein>
<keyword evidence="2" id="KW-1185">Reference proteome</keyword>
<organism evidence="1 2">
    <name type="scientific">Streptomyces lanatus</name>
    <dbReference type="NCBI Taxonomy" id="66900"/>
    <lineage>
        <taxon>Bacteria</taxon>
        <taxon>Bacillati</taxon>
        <taxon>Actinomycetota</taxon>
        <taxon>Actinomycetes</taxon>
        <taxon>Kitasatosporales</taxon>
        <taxon>Streptomycetaceae</taxon>
        <taxon>Streptomyces</taxon>
    </lineage>
</organism>
<name>A0ABV1XTF7_9ACTN</name>
<dbReference type="EMBL" id="JBEPFB010000008">
    <property type="protein sequence ID" value="MER7374760.1"/>
    <property type="molecule type" value="Genomic_DNA"/>
</dbReference>
<gene>
    <name evidence="1" type="ORF">ABT384_19185</name>
</gene>
<accession>A0ABV1XTF7</accession>
<dbReference type="SUPFAM" id="SSF51621">
    <property type="entry name" value="Phosphoenolpyruvate/pyruvate domain"/>
    <property type="match status" value="1"/>
</dbReference>
<dbReference type="Gene3D" id="3.20.20.60">
    <property type="entry name" value="Phosphoenolpyruvate-binding domains"/>
    <property type="match status" value="1"/>
</dbReference>
<reference evidence="1 2" key="1">
    <citation type="submission" date="2024-06" db="EMBL/GenBank/DDBJ databases">
        <title>The Natural Products Discovery Center: Release of the First 8490 Sequenced Strains for Exploring Actinobacteria Biosynthetic Diversity.</title>
        <authorList>
            <person name="Kalkreuter E."/>
            <person name="Kautsar S.A."/>
            <person name="Yang D."/>
            <person name="Bader C.D."/>
            <person name="Teijaro C.N."/>
            <person name="Fluegel L."/>
            <person name="Davis C.M."/>
            <person name="Simpson J.R."/>
            <person name="Lauterbach L."/>
            <person name="Steele A.D."/>
            <person name="Gui C."/>
            <person name="Meng S."/>
            <person name="Li G."/>
            <person name="Viehrig K."/>
            <person name="Ye F."/>
            <person name="Su P."/>
            <person name="Kiefer A.F."/>
            <person name="Nichols A."/>
            <person name="Cepeda A.J."/>
            <person name="Yan W."/>
            <person name="Fan B."/>
            <person name="Jiang Y."/>
            <person name="Adhikari A."/>
            <person name="Zheng C.-J."/>
            <person name="Schuster L."/>
            <person name="Cowan T.M."/>
            <person name="Smanski M.J."/>
            <person name="Chevrette M.G."/>
            <person name="De Carvalho L.P.S."/>
            <person name="Shen B."/>
        </authorList>
    </citation>
    <scope>NUCLEOTIDE SEQUENCE [LARGE SCALE GENOMIC DNA]</scope>
    <source>
        <strain evidence="1 2">NPDC000155</strain>
    </source>
</reference>
<evidence type="ECO:0000313" key="1">
    <source>
        <dbReference type="EMBL" id="MER7374760.1"/>
    </source>
</evidence>
<dbReference type="RefSeq" id="WP_190071896.1">
    <property type="nucleotide sequence ID" value="NZ_BNBM01000008.1"/>
</dbReference>
<dbReference type="Proteomes" id="UP001486207">
    <property type="component" value="Unassembled WGS sequence"/>
</dbReference>
<evidence type="ECO:0000313" key="2">
    <source>
        <dbReference type="Proteomes" id="UP001486207"/>
    </source>
</evidence>
<dbReference type="InterPro" id="IPR015813">
    <property type="entry name" value="Pyrv/PenolPyrv_kinase-like_dom"/>
</dbReference>
<sequence>MTPAEFTAARRAREQLLAHWRLLDAPVAILPLVDTSAQAAEAVAAVRYPPHCRRSYGPMRSSLRIGPDPALADAFEATLVRVREAAAASGIHNPDGPSATKRLAKSITYATVSCDLVHPEQTARHHPTSARTPGATP</sequence>
<proteinExistence type="predicted"/>
<comment type="caution">
    <text evidence="1">The sequence shown here is derived from an EMBL/GenBank/DDBJ whole genome shotgun (WGS) entry which is preliminary data.</text>
</comment>
<dbReference type="InterPro" id="IPR040442">
    <property type="entry name" value="Pyrv_kinase-like_dom_sf"/>
</dbReference>